<sequence>MAVADVLRLVHEALKYTLLALFALGNATFWTGINLTSVHTTFLRRPLHKGVAFECKVALVDHVRNVPNLRFQGETTRLAKPLSASLAISLL</sequence>
<keyword evidence="1" id="KW-0812">Transmembrane</keyword>
<feature type="transmembrane region" description="Helical" evidence="1">
    <location>
        <begin position="16"/>
        <end position="35"/>
    </location>
</feature>
<organism evidence="2 3">
    <name type="scientific">Linnemannia gamsii</name>
    <dbReference type="NCBI Taxonomy" id="64522"/>
    <lineage>
        <taxon>Eukaryota</taxon>
        <taxon>Fungi</taxon>
        <taxon>Fungi incertae sedis</taxon>
        <taxon>Mucoromycota</taxon>
        <taxon>Mortierellomycotina</taxon>
        <taxon>Mortierellomycetes</taxon>
        <taxon>Mortierellales</taxon>
        <taxon>Mortierellaceae</taxon>
        <taxon>Linnemannia</taxon>
    </lineage>
</organism>
<gene>
    <name evidence="2" type="ORF">BGZ96_007219</name>
</gene>
<name>A0ABQ7K1L1_9FUNG</name>
<keyword evidence="1" id="KW-1133">Transmembrane helix</keyword>
<accession>A0ABQ7K1L1</accession>
<evidence type="ECO:0000256" key="1">
    <source>
        <dbReference type="SAM" id="Phobius"/>
    </source>
</evidence>
<proteinExistence type="predicted"/>
<evidence type="ECO:0000313" key="2">
    <source>
        <dbReference type="EMBL" id="KAG0289151.1"/>
    </source>
</evidence>
<comment type="caution">
    <text evidence="2">The sequence shown here is derived from an EMBL/GenBank/DDBJ whole genome shotgun (WGS) entry which is preliminary data.</text>
</comment>
<dbReference type="EMBL" id="JAAAIM010000364">
    <property type="protein sequence ID" value="KAG0289151.1"/>
    <property type="molecule type" value="Genomic_DNA"/>
</dbReference>
<reference evidence="2 3" key="1">
    <citation type="journal article" date="2020" name="Fungal Divers.">
        <title>Resolving the Mortierellaceae phylogeny through synthesis of multi-gene phylogenetics and phylogenomics.</title>
        <authorList>
            <person name="Vandepol N."/>
            <person name="Liber J."/>
            <person name="Desiro A."/>
            <person name="Na H."/>
            <person name="Kennedy M."/>
            <person name="Barry K."/>
            <person name="Grigoriev I.V."/>
            <person name="Miller A.N."/>
            <person name="O'Donnell K."/>
            <person name="Stajich J.E."/>
            <person name="Bonito G."/>
        </authorList>
    </citation>
    <scope>NUCLEOTIDE SEQUENCE [LARGE SCALE GENOMIC DNA]</scope>
    <source>
        <strain evidence="2 3">AD045</strain>
    </source>
</reference>
<protein>
    <recommendedName>
        <fullName evidence="4">Secreted protein</fullName>
    </recommendedName>
</protein>
<dbReference type="Proteomes" id="UP001194696">
    <property type="component" value="Unassembled WGS sequence"/>
</dbReference>
<evidence type="ECO:0000313" key="3">
    <source>
        <dbReference type="Proteomes" id="UP001194696"/>
    </source>
</evidence>
<evidence type="ECO:0008006" key="4">
    <source>
        <dbReference type="Google" id="ProtNLM"/>
    </source>
</evidence>
<keyword evidence="3" id="KW-1185">Reference proteome</keyword>
<keyword evidence="1" id="KW-0472">Membrane</keyword>